<proteinExistence type="inferred from homology"/>
<keyword evidence="3" id="KW-0175">Coiled coil</keyword>
<keyword evidence="2" id="KW-1134">Transmembrane beta strand</keyword>
<keyword evidence="5" id="KW-1185">Reference proteome</keyword>
<dbReference type="GO" id="GO:0015562">
    <property type="term" value="F:efflux transmembrane transporter activity"/>
    <property type="evidence" value="ECO:0007669"/>
    <property type="project" value="InterPro"/>
</dbReference>
<keyword evidence="2" id="KW-0732">Signal</keyword>
<feature type="chain" id="PRO_5016189839" evidence="2">
    <location>
        <begin position="23"/>
        <end position="476"/>
    </location>
</feature>
<dbReference type="PANTHER" id="PTHR30203:SF30">
    <property type="entry name" value="OUTER MEMBRANE PROTEIN-RELATED"/>
    <property type="match status" value="1"/>
</dbReference>
<protein>
    <submittedName>
        <fullName evidence="4">RND transporter</fullName>
    </submittedName>
</protein>
<dbReference type="InterPro" id="IPR010131">
    <property type="entry name" value="MdtP/NodT-like"/>
</dbReference>
<dbReference type="Gene3D" id="2.20.200.10">
    <property type="entry name" value="Outer membrane efflux proteins (OEP)"/>
    <property type="match status" value="1"/>
</dbReference>
<dbReference type="PROSITE" id="PS51257">
    <property type="entry name" value="PROKAR_LIPOPROTEIN"/>
    <property type="match status" value="1"/>
</dbReference>
<sequence length="476" mass="53019">MMSKRLIYIGLTSLSLAFTACKTPFLVEKNVNKSVPASFNNSQDTANSGKINWQDYFIDPYLQALIDTALVNNQELNITLQEIDISKNEVMARKGEYMPSVNIGGGAGFDKVGRYTSRGSSEATTDIKPGRETPDPLPDFTVGAFATWEVDIWHKLRNAKKAAMTRYLSSVEGKNFMVTNLIAEISNSYFELLALDNELDIVHQNIEIQTNALRIVKLQKEATRVTELAVRKFEAEVLSTRGLQYSIMQEIVETENRINLLVGRFPQHIERNSTGFSNLVTDGIHGGIPSDLLENRPDIKQAELELVAAKLDVTVAKANFYPSLGISASLGLQAFNPLYLARIPESLLTSLVGDMVGPLVNKNAIRATYFNANASQIQAVYNYERTLLTAYIEVANQLSKIDNLKMSYDLKEQEVAALTQSITIANRLFSSARADYMEVLLTQRDALESKFELIETKKQQMNAMVNVYQALGGGWN</sequence>
<dbReference type="Pfam" id="PF02321">
    <property type="entry name" value="OEP"/>
    <property type="match status" value="2"/>
</dbReference>
<evidence type="ECO:0000256" key="1">
    <source>
        <dbReference type="ARBA" id="ARBA00007613"/>
    </source>
</evidence>
<dbReference type="OrthoDB" id="9770517at2"/>
<dbReference type="Proteomes" id="UP000249873">
    <property type="component" value="Chromosome"/>
</dbReference>
<dbReference type="KEGG" id="als:DJ013_02825"/>
<dbReference type="EMBL" id="CP029480">
    <property type="protein sequence ID" value="AWV97163.1"/>
    <property type="molecule type" value="Genomic_DNA"/>
</dbReference>
<feature type="coiled-coil region" evidence="3">
    <location>
        <begin position="401"/>
        <end position="464"/>
    </location>
</feature>
<dbReference type="PANTHER" id="PTHR30203">
    <property type="entry name" value="OUTER MEMBRANE CATION EFFLUX PROTEIN"/>
    <property type="match status" value="1"/>
</dbReference>
<dbReference type="AlphaFoldDB" id="A0A2Z4G7X8"/>
<dbReference type="Gene3D" id="1.20.1600.10">
    <property type="entry name" value="Outer membrane efflux proteins (OEP)"/>
    <property type="match status" value="1"/>
</dbReference>
<reference evidence="4 5" key="1">
    <citation type="submission" date="2018-05" db="EMBL/GenBank/DDBJ databases">
        <title>Complete genome sequence of Arcticibacterium luteifluviistationis SM1504T, a cytophagaceae bacterium isolated from Arctic surface seawater.</title>
        <authorList>
            <person name="Li Y."/>
            <person name="Qin Q.-L."/>
        </authorList>
    </citation>
    <scope>NUCLEOTIDE SEQUENCE [LARGE SCALE GENOMIC DNA]</scope>
    <source>
        <strain evidence="4 5">SM1504</strain>
    </source>
</reference>
<evidence type="ECO:0000313" key="4">
    <source>
        <dbReference type="EMBL" id="AWV97163.1"/>
    </source>
</evidence>
<keyword evidence="2" id="KW-0564">Palmitate</keyword>
<evidence type="ECO:0000313" key="5">
    <source>
        <dbReference type="Proteomes" id="UP000249873"/>
    </source>
</evidence>
<comment type="similarity">
    <text evidence="1 2">Belongs to the outer membrane factor (OMF) (TC 1.B.17) family.</text>
</comment>
<dbReference type="NCBIfam" id="TIGR01845">
    <property type="entry name" value="outer_NodT"/>
    <property type="match status" value="1"/>
</dbReference>
<name>A0A2Z4G7X8_9BACT</name>
<organism evidence="4 5">
    <name type="scientific">Arcticibacterium luteifluviistationis</name>
    <dbReference type="NCBI Taxonomy" id="1784714"/>
    <lineage>
        <taxon>Bacteria</taxon>
        <taxon>Pseudomonadati</taxon>
        <taxon>Bacteroidota</taxon>
        <taxon>Cytophagia</taxon>
        <taxon>Cytophagales</taxon>
        <taxon>Leadbetterellaceae</taxon>
        <taxon>Arcticibacterium</taxon>
    </lineage>
</organism>
<dbReference type="GO" id="GO:0005886">
    <property type="term" value="C:plasma membrane"/>
    <property type="evidence" value="ECO:0007669"/>
    <property type="project" value="UniProtKB-SubCell"/>
</dbReference>
<comment type="subcellular location">
    <subcellularLocation>
        <location evidence="2">Cell membrane</location>
        <topology evidence="2">Lipid-anchor</topology>
    </subcellularLocation>
</comment>
<accession>A0A2Z4G7X8</accession>
<keyword evidence="2" id="KW-0449">Lipoprotein</keyword>
<feature type="signal peptide" evidence="2">
    <location>
        <begin position="1"/>
        <end position="22"/>
    </location>
</feature>
<evidence type="ECO:0000256" key="2">
    <source>
        <dbReference type="RuleBase" id="RU362097"/>
    </source>
</evidence>
<evidence type="ECO:0000256" key="3">
    <source>
        <dbReference type="SAM" id="Coils"/>
    </source>
</evidence>
<keyword evidence="2" id="KW-0472">Membrane</keyword>
<dbReference type="SUPFAM" id="SSF56954">
    <property type="entry name" value="Outer membrane efflux proteins (OEP)"/>
    <property type="match status" value="1"/>
</dbReference>
<dbReference type="InterPro" id="IPR003423">
    <property type="entry name" value="OMP_efflux"/>
</dbReference>
<gene>
    <name evidence="4" type="ORF">DJ013_02825</name>
</gene>
<keyword evidence="2" id="KW-0812">Transmembrane</keyword>